<dbReference type="GeneID" id="82188472"/>
<protein>
    <submittedName>
        <fullName evidence="1">Uncharacterized protein</fullName>
    </submittedName>
</protein>
<proteinExistence type="predicted"/>
<name>A0A1C7H4C1_9BACE</name>
<dbReference type="EMBL" id="CP015401">
    <property type="protein sequence ID" value="ANU58731.1"/>
    <property type="molecule type" value="Genomic_DNA"/>
</dbReference>
<dbReference type="RefSeq" id="WP_007655484.1">
    <property type="nucleotide sequence ID" value="NZ_CAQXAJ010000163.1"/>
</dbReference>
<evidence type="ECO:0000313" key="1">
    <source>
        <dbReference type="EMBL" id="ANU58731.1"/>
    </source>
</evidence>
<gene>
    <name evidence="1" type="ORF">A4V03_15125</name>
</gene>
<sequence>MKKVKFIKFTMAFFACVLAVTMGSCDKNDDPKVPDLKCTPSKVEVAPGKTATVTVSGGTAPFTVTSSDSKIATAKADKNTITITGVKNGTATILISDSKKLTGKVPVMVKDMASELDFDKKSISVTAGKEETVTVKGGSAPFTATAKDTKIATVTIKDGKIIIKGVKAGSTSVTVTDKDKKAGTISVTVK</sequence>
<dbReference type="InterPro" id="IPR032789">
    <property type="entry name" value="T2SS-T3SS_pil_N"/>
</dbReference>
<dbReference type="KEGG" id="bcae:A4V03_15125"/>
<dbReference type="OrthoDB" id="1070801at2"/>
<dbReference type="Gene3D" id="2.60.40.1080">
    <property type="match status" value="2"/>
</dbReference>
<reference evidence="2" key="1">
    <citation type="submission" date="2016-04" db="EMBL/GenBank/DDBJ databases">
        <title>Complete Genome Sequences of Twelve Strains of a Stable Defined Moderately Diverse Mouse Microbiota 2 (sDMDMm2).</title>
        <authorList>
            <person name="Uchimura Y."/>
            <person name="Wyss M."/>
            <person name="Brugiroux S."/>
            <person name="Limenitakis J.P."/>
            <person name="Stecher B."/>
            <person name="McCoy K.D."/>
            <person name="Macpherson A.J."/>
        </authorList>
    </citation>
    <scope>NUCLEOTIDE SEQUENCE [LARGE SCALE GENOMIC DNA]</scope>
    <source>
        <strain evidence="2">I48</strain>
    </source>
</reference>
<dbReference type="InterPro" id="IPR003343">
    <property type="entry name" value="Big_2"/>
</dbReference>
<keyword evidence="2" id="KW-1185">Reference proteome</keyword>
<dbReference type="PROSITE" id="PS51257">
    <property type="entry name" value="PROKAR_LIPOPROTEIN"/>
    <property type="match status" value="1"/>
</dbReference>
<dbReference type="SMART" id="SM00635">
    <property type="entry name" value="BID_2"/>
    <property type="match status" value="2"/>
</dbReference>
<organism evidence="1 2">
    <name type="scientific">Bacteroides caecimuris</name>
    <dbReference type="NCBI Taxonomy" id="1796613"/>
    <lineage>
        <taxon>Bacteria</taxon>
        <taxon>Pseudomonadati</taxon>
        <taxon>Bacteroidota</taxon>
        <taxon>Bacteroidia</taxon>
        <taxon>Bacteroidales</taxon>
        <taxon>Bacteroidaceae</taxon>
        <taxon>Bacteroides</taxon>
    </lineage>
</organism>
<dbReference type="SUPFAM" id="SSF49373">
    <property type="entry name" value="Invasin/intimin cell-adhesion fragments"/>
    <property type="match status" value="1"/>
</dbReference>
<dbReference type="InterPro" id="IPR008964">
    <property type="entry name" value="Invasin/intimin_cell_adhesion"/>
</dbReference>
<dbReference type="Pfam" id="PF13629">
    <property type="entry name" value="T2SS-T3SS_pil_N"/>
    <property type="match status" value="1"/>
</dbReference>
<accession>A0A1C7H4C1</accession>
<dbReference type="AlphaFoldDB" id="A0A1C7H4C1"/>
<dbReference type="Proteomes" id="UP000092631">
    <property type="component" value="Chromosome"/>
</dbReference>
<dbReference type="Pfam" id="PF02368">
    <property type="entry name" value="Big_2"/>
    <property type="match status" value="1"/>
</dbReference>
<evidence type="ECO:0000313" key="2">
    <source>
        <dbReference type="Proteomes" id="UP000092631"/>
    </source>
</evidence>